<dbReference type="KEGG" id="hth:HTH_0299"/>
<dbReference type="Gene3D" id="3.60.15.10">
    <property type="entry name" value="Ribonuclease Z/Hydroxyacylglutathione hydrolase-like"/>
    <property type="match status" value="1"/>
</dbReference>
<feature type="domain" description="Metallo-beta-lactamase" evidence="1">
    <location>
        <begin position="48"/>
        <end position="235"/>
    </location>
</feature>
<reference evidence="2 3" key="1">
    <citation type="journal article" date="2010" name="J. Bacteriol.">
        <title>Complete genome sequence of the thermophilic, obligately chemolithoautotrophic hydrogen-oxidizing bacterium Hydrogenobacter thermophilus TK-6.</title>
        <authorList>
            <person name="Arai H."/>
            <person name="Kanbe H."/>
            <person name="Ishii M."/>
            <person name="Igarashi Y."/>
        </authorList>
    </citation>
    <scope>NUCLEOTIDE SEQUENCE [LARGE SCALE GENOMIC DNA]</scope>
    <source>
        <strain evidence="3">DSM 6534 / IAM 12695 / TK-6 [Tokyo]</strain>
    </source>
</reference>
<dbReference type="PANTHER" id="PTHR42951:SF20">
    <property type="entry name" value="BETA LACTAMASE"/>
    <property type="match status" value="1"/>
</dbReference>
<gene>
    <name evidence="2" type="ordered locus">HTH_0299</name>
</gene>
<dbReference type="AlphaFoldDB" id="D3DG14"/>
<dbReference type="SMART" id="SM00849">
    <property type="entry name" value="Lactamase_B"/>
    <property type="match status" value="1"/>
</dbReference>
<dbReference type="eggNOG" id="COG0491">
    <property type="taxonomic scope" value="Bacteria"/>
</dbReference>
<dbReference type="InterPro" id="IPR036866">
    <property type="entry name" value="RibonucZ/Hydroxyglut_hydro"/>
</dbReference>
<sequence length="305" mass="35102">MVVRALFTLLMAVFLAFSYEIKLRKVDKDIYMVRGEDALPSLKNGGFISNAFAVYTEEGWVVIDTLSTPELSEKFLKELLKVKKAPVKYTIITHYHPDHWYGAKTFKDAKAKMVAHKKLKELYDSGEAKAILEEANRSFNGLYDSVVLVPPDIVVEDKVRLKAGSRTFDIISMTPAHTNSDIVVYMPDRKVLFAGDLVYYKRIPFMGDRNASSKGWEEVLRRIKSMDIKLILGGHNEPMDKKAIDYTLGYITYLRENIRMMKQEGKFIDEIKQALSDSPYKKDAMYQEFHNANIFRVDMELDLEP</sequence>
<proteinExistence type="predicted"/>
<accession>D3DG14</accession>
<dbReference type="InterPro" id="IPR001279">
    <property type="entry name" value="Metallo-B-lactamas"/>
</dbReference>
<evidence type="ECO:0000313" key="2">
    <source>
        <dbReference type="EMBL" id="BAI68766.1"/>
    </source>
</evidence>
<evidence type="ECO:0000259" key="1">
    <source>
        <dbReference type="SMART" id="SM00849"/>
    </source>
</evidence>
<dbReference type="InterPro" id="IPR050855">
    <property type="entry name" value="NDM-1-like"/>
</dbReference>
<dbReference type="Proteomes" id="UP000002574">
    <property type="component" value="Chromosome"/>
</dbReference>
<dbReference type="STRING" id="608538.HTH_0299"/>
<dbReference type="Pfam" id="PF00753">
    <property type="entry name" value="Lactamase_B"/>
    <property type="match status" value="1"/>
</dbReference>
<dbReference type="PANTHER" id="PTHR42951">
    <property type="entry name" value="METALLO-BETA-LACTAMASE DOMAIN-CONTAINING"/>
    <property type="match status" value="1"/>
</dbReference>
<evidence type="ECO:0000313" key="3">
    <source>
        <dbReference type="Proteomes" id="UP000002574"/>
    </source>
</evidence>
<keyword evidence="3" id="KW-1185">Reference proteome</keyword>
<dbReference type="CDD" id="cd16282">
    <property type="entry name" value="metallo-hydrolase-like_MBL-fold"/>
    <property type="match status" value="1"/>
</dbReference>
<organism evidence="2 3">
    <name type="scientific">Hydrogenobacter thermophilus (strain DSM 6534 / IAM 12695 / TK-6)</name>
    <dbReference type="NCBI Taxonomy" id="608538"/>
    <lineage>
        <taxon>Bacteria</taxon>
        <taxon>Pseudomonadati</taxon>
        <taxon>Aquificota</taxon>
        <taxon>Aquificia</taxon>
        <taxon>Aquificales</taxon>
        <taxon>Aquificaceae</taxon>
        <taxon>Hydrogenobacter</taxon>
    </lineage>
</organism>
<name>D3DG14_HYDTT</name>
<protein>
    <submittedName>
        <fullName evidence="2">Beta-lactamase-like protein</fullName>
    </submittedName>
</protein>
<dbReference type="EMBL" id="AP011112">
    <property type="protein sequence ID" value="BAI68766.1"/>
    <property type="molecule type" value="Genomic_DNA"/>
</dbReference>
<dbReference type="SUPFAM" id="SSF56281">
    <property type="entry name" value="Metallo-hydrolase/oxidoreductase"/>
    <property type="match status" value="1"/>
</dbReference>